<keyword evidence="2" id="KW-1185">Reference proteome</keyword>
<evidence type="ECO:0000313" key="2">
    <source>
        <dbReference type="Proteomes" id="UP001313132"/>
    </source>
</evidence>
<evidence type="ECO:0000313" key="1">
    <source>
        <dbReference type="EMBL" id="MEI7104051.1"/>
    </source>
</evidence>
<accession>A0ABU8K0Y9</accession>
<reference evidence="1 2" key="1">
    <citation type="submission" date="2024-03" db="EMBL/GenBank/DDBJ databases">
        <title>Analysis of soft rot Pectobacteriaceae population diversity in US potato growing regions between 2016 and 2022.</title>
        <authorList>
            <person name="Ma X."/>
            <person name="Zhang X."/>
            <person name="Stodghill P."/>
            <person name="Rioux R."/>
            <person name="Babler B."/>
            <person name="Shrestha S."/>
            <person name="Babler B."/>
            <person name="Rivedal H."/>
            <person name="Frost K."/>
            <person name="Hao J."/>
            <person name="Secor G."/>
            <person name="Swingle B."/>
        </authorList>
    </citation>
    <scope>NUCLEOTIDE SEQUENCE [LARGE SCALE GENOMIC DNA]</scope>
    <source>
        <strain evidence="1 2">UMSS2</strain>
    </source>
</reference>
<protein>
    <submittedName>
        <fullName evidence="1">Uncharacterized protein</fullName>
    </submittedName>
</protein>
<organism evidence="1 2">
    <name type="scientific">Pectobacterium versatile</name>
    <dbReference type="NCBI Taxonomy" id="2488639"/>
    <lineage>
        <taxon>Bacteria</taxon>
        <taxon>Pseudomonadati</taxon>
        <taxon>Pseudomonadota</taxon>
        <taxon>Gammaproteobacteria</taxon>
        <taxon>Enterobacterales</taxon>
        <taxon>Pectobacteriaceae</taxon>
        <taxon>Pectobacterium</taxon>
    </lineage>
</organism>
<dbReference type="Proteomes" id="UP001313132">
    <property type="component" value="Unassembled WGS sequence"/>
</dbReference>
<name>A0ABU8K0Y9_9GAMM</name>
<gene>
    <name evidence="1" type="ORF">WCT63_16495</name>
</gene>
<dbReference type="EMBL" id="JBBBON010000018">
    <property type="protein sequence ID" value="MEI7104051.1"/>
    <property type="molecule type" value="Genomic_DNA"/>
</dbReference>
<sequence>MTRNTTISTLLDKYQSHLEDSAEHAIRQGISTRKIHTFHQLSLTTVSLPGQRKAHLIIPAKLMQQSGISRIEAGSRAILPVKAARYLRRYPMLSGILISECERLHLEVLSDSLQQLFDRENDPGIREILTLLCWFELLDGLSFREWASLVNKTDWQIQVWVNTRLKTQPTLWAMIDEYVFFACFGYWADYRPASFSCRYAHTDSERF</sequence>
<proteinExistence type="predicted"/>
<comment type="caution">
    <text evidence="1">The sequence shown here is derived from an EMBL/GenBank/DDBJ whole genome shotgun (WGS) entry which is preliminary data.</text>
</comment>
<dbReference type="RefSeq" id="WP_226306300.1">
    <property type="nucleotide sequence ID" value="NZ_CAKLID010000002.1"/>
</dbReference>